<proteinExistence type="inferred from homology"/>
<feature type="region of interest" description="Disordered" evidence="10">
    <location>
        <begin position="1"/>
        <end position="24"/>
    </location>
</feature>
<dbReference type="InterPro" id="IPR000727">
    <property type="entry name" value="T_SNARE_dom"/>
</dbReference>
<evidence type="ECO:0000313" key="14">
    <source>
        <dbReference type="Proteomes" id="UP000019804"/>
    </source>
</evidence>
<protein>
    <recommendedName>
        <fullName evidence="12">t-SNARE coiled-coil homology domain-containing protein</fullName>
    </recommendedName>
</protein>
<evidence type="ECO:0000256" key="4">
    <source>
        <dbReference type="ARBA" id="ARBA00022692"/>
    </source>
</evidence>
<dbReference type="RefSeq" id="XP_040636067.1">
    <property type="nucleotide sequence ID" value="XM_040786585.1"/>
</dbReference>
<feature type="compositionally biased region" description="Low complexity" evidence="10">
    <location>
        <begin position="12"/>
        <end position="23"/>
    </location>
</feature>
<accession>A0A017S6X6</accession>
<feature type="region of interest" description="Disordered" evidence="10">
    <location>
        <begin position="127"/>
        <end position="248"/>
    </location>
</feature>
<evidence type="ECO:0000256" key="6">
    <source>
        <dbReference type="ARBA" id="ARBA00022892"/>
    </source>
</evidence>
<feature type="compositionally biased region" description="Acidic residues" evidence="10">
    <location>
        <begin position="132"/>
        <end position="154"/>
    </location>
</feature>
<comment type="similarity">
    <text evidence="2">Belongs to the USE1 family.</text>
</comment>
<keyword evidence="6" id="KW-0931">ER-Golgi transport</keyword>
<dbReference type="GO" id="GO:0005789">
    <property type="term" value="C:endoplasmic reticulum membrane"/>
    <property type="evidence" value="ECO:0007669"/>
    <property type="project" value="UniProtKB-SubCell"/>
</dbReference>
<evidence type="ECO:0000256" key="9">
    <source>
        <dbReference type="ARBA" id="ARBA00023136"/>
    </source>
</evidence>
<dbReference type="GeneID" id="63701709"/>
<keyword evidence="5" id="KW-0256">Endoplasmic reticulum</keyword>
<dbReference type="AlphaFoldDB" id="A0A017S6X6"/>
<gene>
    <name evidence="13" type="ORF">EURHEDRAFT_517658</name>
</gene>
<keyword evidence="7" id="KW-0653">Protein transport</keyword>
<dbReference type="GO" id="GO:0006890">
    <property type="term" value="P:retrograde vesicle-mediated transport, Golgi to endoplasmic reticulum"/>
    <property type="evidence" value="ECO:0007669"/>
    <property type="project" value="TreeGrafter"/>
</dbReference>
<evidence type="ECO:0000256" key="3">
    <source>
        <dbReference type="ARBA" id="ARBA00022448"/>
    </source>
</evidence>
<evidence type="ECO:0000259" key="12">
    <source>
        <dbReference type="PROSITE" id="PS50192"/>
    </source>
</evidence>
<evidence type="ECO:0000256" key="2">
    <source>
        <dbReference type="ARBA" id="ARBA00007891"/>
    </source>
</evidence>
<dbReference type="GO" id="GO:0031201">
    <property type="term" value="C:SNARE complex"/>
    <property type="evidence" value="ECO:0007669"/>
    <property type="project" value="TreeGrafter"/>
</dbReference>
<dbReference type="OrthoDB" id="3231855at2759"/>
<evidence type="ECO:0000256" key="8">
    <source>
        <dbReference type="ARBA" id="ARBA00022989"/>
    </source>
</evidence>
<feature type="compositionally biased region" description="Polar residues" evidence="10">
    <location>
        <begin position="205"/>
        <end position="214"/>
    </location>
</feature>
<name>A0A017S6X6_ASPRC</name>
<keyword evidence="9 11" id="KW-0472">Membrane</keyword>
<dbReference type="PANTHER" id="PTHR13050">
    <property type="entry name" value="USE1-LIKE PROTEIN"/>
    <property type="match status" value="1"/>
</dbReference>
<dbReference type="GO" id="GO:0005484">
    <property type="term" value="F:SNAP receptor activity"/>
    <property type="evidence" value="ECO:0007669"/>
    <property type="project" value="TreeGrafter"/>
</dbReference>
<feature type="domain" description="T-SNARE coiled-coil homology" evidence="12">
    <location>
        <begin position="241"/>
        <end position="303"/>
    </location>
</feature>
<keyword evidence="3" id="KW-0813">Transport</keyword>
<dbReference type="PANTHER" id="PTHR13050:SF7">
    <property type="entry name" value="VESICLE TRANSPORT PROTEIN USE1"/>
    <property type="match status" value="1"/>
</dbReference>
<evidence type="ECO:0000256" key="7">
    <source>
        <dbReference type="ARBA" id="ARBA00022927"/>
    </source>
</evidence>
<feature type="transmembrane region" description="Helical" evidence="11">
    <location>
        <begin position="312"/>
        <end position="335"/>
    </location>
</feature>
<feature type="compositionally biased region" description="Polar residues" evidence="10">
    <location>
        <begin position="188"/>
        <end position="198"/>
    </location>
</feature>
<evidence type="ECO:0000256" key="5">
    <source>
        <dbReference type="ARBA" id="ARBA00022824"/>
    </source>
</evidence>
<dbReference type="PROSITE" id="PS50192">
    <property type="entry name" value="T_SNARE"/>
    <property type="match status" value="1"/>
</dbReference>
<sequence length="341" mass="38082">MTLTVFPPSTLPPSTKSPTSPASANTIAHDADSTLLTITPLFARLEYNFLSSTTDLRPLVRDEFQRMRVQANIDYARTALNTLEKSITSVKRVDRRSEIQTEVGRKRQTLRALEGVLRDVTVQAEAQANRDDDIEEEEYEGEGELVDISDDEGDLNAPEKTAMEDAQPQPPPPAEEEEKEKTSRDDSATANPPTSTFRNRGFQRQHPTATSTSYQTHDQPQPTSPPQPDRAQAQTTEQSLSTSRLEHESLTESLLSLATQLKSSSTSFHTSLESEKSVLDRAVDGLDTTTTNMSAAEKRMGTLRRMTEGKGWWGRMMLYAWILGLWLIAILIVFLGPKLRF</sequence>
<dbReference type="HOGENOM" id="CLU_027976_0_0_1"/>
<dbReference type="EMBL" id="KK088437">
    <property type="protein sequence ID" value="EYE92379.1"/>
    <property type="molecule type" value="Genomic_DNA"/>
</dbReference>
<dbReference type="Proteomes" id="UP000019804">
    <property type="component" value="Unassembled WGS sequence"/>
</dbReference>
<dbReference type="GO" id="GO:0015031">
    <property type="term" value="P:protein transport"/>
    <property type="evidence" value="ECO:0007669"/>
    <property type="project" value="UniProtKB-KW"/>
</dbReference>
<organism evidence="13 14">
    <name type="scientific">Aspergillus ruber (strain CBS 135680)</name>
    <dbReference type="NCBI Taxonomy" id="1388766"/>
    <lineage>
        <taxon>Eukaryota</taxon>
        <taxon>Fungi</taxon>
        <taxon>Dikarya</taxon>
        <taxon>Ascomycota</taxon>
        <taxon>Pezizomycotina</taxon>
        <taxon>Eurotiomycetes</taxon>
        <taxon>Eurotiomycetidae</taxon>
        <taxon>Eurotiales</taxon>
        <taxon>Aspergillaceae</taxon>
        <taxon>Aspergillus</taxon>
        <taxon>Aspergillus subgen. Aspergillus</taxon>
    </lineage>
</organism>
<evidence type="ECO:0000256" key="1">
    <source>
        <dbReference type="ARBA" id="ARBA00004163"/>
    </source>
</evidence>
<evidence type="ECO:0000256" key="11">
    <source>
        <dbReference type="SAM" id="Phobius"/>
    </source>
</evidence>
<reference evidence="14" key="1">
    <citation type="journal article" date="2014" name="Nat. Commun.">
        <title>Genomic adaptations of the halophilic Dead Sea filamentous fungus Eurotium rubrum.</title>
        <authorList>
            <person name="Kis-Papo T."/>
            <person name="Weig A.R."/>
            <person name="Riley R."/>
            <person name="Persoh D."/>
            <person name="Salamov A."/>
            <person name="Sun H."/>
            <person name="Lipzen A."/>
            <person name="Wasser S.P."/>
            <person name="Rambold G."/>
            <person name="Grigoriev I.V."/>
            <person name="Nevo E."/>
        </authorList>
    </citation>
    <scope>NUCLEOTIDE SEQUENCE [LARGE SCALE GENOMIC DNA]</scope>
    <source>
        <strain evidence="14">CBS 135680</strain>
    </source>
</reference>
<comment type="subcellular location">
    <subcellularLocation>
        <location evidence="1">Endoplasmic reticulum membrane</location>
        <topology evidence="1">Single-pass type IV membrane protein</topology>
    </subcellularLocation>
</comment>
<dbReference type="InterPro" id="IPR019150">
    <property type="entry name" value="Vesicle_transport_protein_Use1"/>
</dbReference>
<dbReference type="STRING" id="1388766.A0A017S6X6"/>
<evidence type="ECO:0000256" key="10">
    <source>
        <dbReference type="SAM" id="MobiDB-lite"/>
    </source>
</evidence>
<keyword evidence="8 11" id="KW-1133">Transmembrane helix</keyword>
<keyword evidence="4 11" id="KW-0812">Transmembrane</keyword>
<keyword evidence="14" id="KW-1185">Reference proteome</keyword>
<evidence type="ECO:0000313" key="13">
    <source>
        <dbReference type="EMBL" id="EYE92379.1"/>
    </source>
</evidence>